<evidence type="ECO:0008006" key="10">
    <source>
        <dbReference type="Google" id="ProtNLM"/>
    </source>
</evidence>
<keyword evidence="3" id="KW-0862">Zinc</keyword>
<evidence type="ECO:0000256" key="5">
    <source>
        <dbReference type="PROSITE-ProRule" id="PRU00288"/>
    </source>
</evidence>
<dbReference type="Pfam" id="PF00169">
    <property type="entry name" value="PH"/>
    <property type="match status" value="1"/>
</dbReference>
<gene>
    <name evidence="8" type="ORF">ACHHYP_12182</name>
</gene>
<dbReference type="PRINTS" id="PR00405">
    <property type="entry name" value="REVINTRACTNG"/>
</dbReference>
<keyword evidence="9" id="KW-1185">Reference proteome</keyword>
<evidence type="ECO:0000313" key="8">
    <source>
        <dbReference type="EMBL" id="OQR85165.1"/>
    </source>
</evidence>
<dbReference type="Gene3D" id="1.20.1270.60">
    <property type="entry name" value="Arfaptin homology (AH) domain/BAR domain"/>
    <property type="match status" value="1"/>
</dbReference>
<dbReference type="InterPro" id="IPR038508">
    <property type="entry name" value="ArfGAP_dom_sf"/>
</dbReference>
<evidence type="ECO:0000256" key="3">
    <source>
        <dbReference type="ARBA" id="ARBA00022833"/>
    </source>
</evidence>
<dbReference type="InterPro" id="IPR001849">
    <property type="entry name" value="PH_domain"/>
</dbReference>
<dbReference type="InterPro" id="IPR011993">
    <property type="entry name" value="PH-like_dom_sf"/>
</dbReference>
<dbReference type="InterPro" id="IPR036770">
    <property type="entry name" value="Ankyrin_rpt-contain_sf"/>
</dbReference>
<dbReference type="Gene3D" id="1.25.40.20">
    <property type="entry name" value="Ankyrin repeat-containing domain"/>
    <property type="match status" value="1"/>
</dbReference>
<dbReference type="SMART" id="SM00248">
    <property type="entry name" value="ANK"/>
    <property type="match status" value="2"/>
</dbReference>
<dbReference type="Pfam" id="PF01412">
    <property type="entry name" value="ArfGap"/>
    <property type="match status" value="1"/>
</dbReference>
<dbReference type="PANTHER" id="PTHR23180:SF160">
    <property type="entry name" value="ADP-RIBOSYLATION FACTOR GTPASE-ACTIVATING PROTEIN EFFECTOR PROTEIN 1"/>
    <property type="match status" value="1"/>
</dbReference>
<dbReference type="SUPFAM" id="SSF57863">
    <property type="entry name" value="ArfGap/RecO-like zinc finger"/>
    <property type="match status" value="1"/>
</dbReference>
<dbReference type="Proteomes" id="UP000243579">
    <property type="component" value="Unassembled WGS sequence"/>
</dbReference>
<evidence type="ECO:0000259" key="6">
    <source>
        <dbReference type="PROSITE" id="PS50003"/>
    </source>
</evidence>
<protein>
    <recommendedName>
        <fullName evidence="10">Arf-GAP with coiled-coil, ANK repeat and PH domain-containing protein</fullName>
    </recommendedName>
</protein>
<dbReference type="InterPro" id="IPR045258">
    <property type="entry name" value="ACAP1/2/3-like"/>
</dbReference>
<accession>A0A1V9YHF4</accession>
<dbReference type="PANTHER" id="PTHR23180">
    <property type="entry name" value="CENTAURIN/ARF"/>
    <property type="match status" value="1"/>
</dbReference>
<dbReference type="PROSITE" id="PS50088">
    <property type="entry name" value="ANK_REPEAT"/>
    <property type="match status" value="1"/>
</dbReference>
<dbReference type="SUPFAM" id="SSF50729">
    <property type="entry name" value="PH domain-like"/>
    <property type="match status" value="1"/>
</dbReference>
<proteinExistence type="predicted"/>
<name>A0A1V9YHF4_ACHHY</name>
<dbReference type="CDD" id="cd08204">
    <property type="entry name" value="ArfGap"/>
    <property type="match status" value="1"/>
</dbReference>
<dbReference type="SUPFAM" id="SSF48403">
    <property type="entry name" value="Ankyrin repeat"/>
    <property type="match status" value="1"/>
</dbReference>
<feature type="repeat" description="ANK" evidence="4">
    <location>
        <begin position="629"/>
        <end position="661"/>
    </location>
</feature>
<dbReference type="GO" id="GO:0005737">
    <property type="term" value="C:cytoplasm"/>
    <property type="evidence" value="ECO:0007669"/>
    <property type="project" value="InterPro"/>
</dbReference>
<dbReference type="SMART" id="SM00105">
    <property type="entry name" value="ArfGap"/>
    <property type="match status" value="1"/>
</dbReference>
<dbReference type="PROSITE" id="PS50115">
    <property type="entry name" value="ARFGAP"/>
    <property type="match status" value="1"/>
</dbReference>
<keyword evidence="1" id="KW-0479">Metal-binding</keyword>
<reference evidence="8 9" key="1">
    <citation type="journal article" date="2014" name="Genome Biol. Evol.">
        <title>The secreted proteins of Achlya hypogyna and Thraustotheca clavata identify the ancestral oomycete secretome and reveal gene acquisitions by horizontal gene transfer.</title>
        <authorList>
            <person name="Misner I."/>
            <person name="Blouin N."/>
            <person name="Leonard G."/>
            <person name="Richards T.A."/>
            <person name="Lane C.E."/>
        </authorList>
    </citation>
    <scope>NUCLEOTIDE SEQUENCE [LARGE SCALE GENOMIC DNA]</scope>
    <source>
        <strain evidence="8 9">ATCC 48635</strain>
    </source>
</reference>
<dbReference type="SMART" id="SM00233">
    <property type="entry name" value="PH"/>
    <property type="match status" value="1"/>
</dbReference>
<dbReference type="SUPFAM" id="SSF103657">
    <property type="entry name" value="BAR/IMD domain-like"/>
    <property type="match status" value="1"/>
</dbReference>
<dbReference type="InterPro" id="IPR004148">
    <property type="entry name" value="BAR_dom"/>
</dbReference>
<dbReference type="STRING" id="1202772.A0A1V9YHF4"/>
<dbReference type="InterPro" id="IPR002110">
    <property type="entry name" value="Ankyrin_rpt"/>
</dbReference>
<dbReference type="Gene3D" id="2.30.29.30">
    <property type="entry name" value="Pleckstrin-homology domain (PH domain)/Phosphotyrosine-binding domain (PTB)"/>
    <property type="match status" value="1"/>
</dbReference>
<dbReference type="AlphaFoldDB" id="A0A1V9YHF4"/>
<dbReference type="PROSITE" id="PS50297">
    <property type="entry name" value="ANK_REP_REGION"/>
    <property type="match status" value="1"/>
</dbReference>
<dbReference type="OrthoDB" id="1638493at2759"/>
<dbReference type="Pfam" id="PF12796">
    <property type="entry name" value="Ank_2"/>
    <property type="match status" value="1"/>
</dbReference>
<dbReference type="Pfam" id="PF16746">
    <property type="entry name" value="BAR_3"/>
    <property type="match status" value="1"/>
</dbReference>
<evidence type="ECO:0000256" key="1">
    <source>
        <dbReference type="ARBA" id="ARBA00022723"/>
    </source>
</evidence>
<evidence type="ECO:0000256" key="2">
    <source>
        <dbReference type="ARBA" id="ARBA00022771"/>
    </source>
</evidence>
<dbReference type="GO" id="GO:0005096">
    <property type="term" value="F:GTPase activator activity"/>
    <property type="evidence" value="ECO:0007669"/>
    <property type="project" value="InterPro"/>
</dbReference>
<keyword evidence="2 5" id="KW-0863">Zinc-finger</keyword>
<dbReference type="Gene3D" id="1.10.220.150">
    <property type="entry name" value="Arf GTPase activating protein"/>
    <property type="match status" value="1"/>
</dbReference>
<evidence type="ECO:0000313" key="9">
    <source>
        <dbReference type="Proteomes" id="UP000243579"/>
    </source>
</evidence>
<dbReference type="CDD" id="cd07307">
    <property type="entry name" value="BAR"/>
    <property type="match status" value="1"/>
</dbReference>
<feature type="domain" description="PH" evidence="6">
    <location>
        <begin position="362"/>
        <end position="458"/>
    </location>
</feature>
<dbReference type="PROSITE" id="PS50003">
    <property type="entry name" value="PH_DOMAIN"/>
    <property type="match status" value="1"/>
</dbReference>
<feature type="domain" description="Arf-GAP" evidence="7">
    <location>
        <begin position="477"/>
        <end position="599"/>
    </location>
</feature>
<dbReference type="InterPro" id="IPR037278">
    <property type="entry name" value="ARFGAP/RecO"/>
</dbReference>
<comment type="caution">
    <text evidence="8">The sequence shown here is derived from an EMBL/GenBank/DDBJ whole genome shotgun (WGS) entry which is preliminary data.</text>
</comment>
<sequence length="687" mass="75044">MEAQHAACCPRVAQLEEEVASLQSQLLRYRRKYGNLDVLETRQSVRDTANAAAAPEVEDAPTTDVAVSSTVGRHIVLDYVADSPMFRKNLEGLDESMSGLRGFMKELLGRAKDFVTAGGAWGEAETNLAAIYSAKYSRMLFSSSYTELGDLSTILNDFHDTLAQIQSSRHSFLLSVDALLYAPVESFCEAELKQAADLRRDVARCSDDYETLLGKSLSSSKAARPSRGGSFSITSAADLGLDDTGDAELLAARSKFELARFDCVRHFNTLDARKKFVLVEAFNSTLYSYLGHFHACHELVKSIEPALRARQALLQDAREQFAADDTMWTAQRARLAARLTVANPLPVEVLSMDTVAGRRGTKAEKQGFLIVRSGMFPTKSWKRVWFQIHLGKLYSIKSPKDLELTLVSDLMVSKVRPCAKGLPYSFEVLDNNQTKTILQATSDADMQSWIDAAQESTESMLGLQSHRTQVDPAQPPLLRALMEANATCADCGASPSEWVSINLGAFLCIECSGIHRSLGVHVSKVRSLVLDSWDMTLLQLLDAHLGNAAVNAVWEAALAPGWVKPTAQSARLEKEKWIKAKYEFRGFSEHVDAPIPSERLLAAAAVGDVAGVMYCLAHGVDINDVAPTTNNTALHLCAKGGHLLCCEYLLQNGAVQTLTDASGRLPADVAKAAGHDLVKLQLLTRMS</sequence>
<dbReference type="GO" id="GO:0008270">
    <property type="term" value="F:zinc ion binding"/>
    <property type="evidence" value="ECO:0007669"/>
    <property type="project" value="UniProtKB-KW"/>
</dbReference>
<keyword evidence="4" id="KW-0040">ANK repeat</keyword>
<evidence type="ECO:0000256" key="4">
    <source>
        <dbReference type="PROSITE-ProRule" id="PRU00023"/>
    </source>
</evidence>
<organism evidence="8 9">
    <name type="scientific">Achlya hypogyna</name>
    <name type="common">Oomycete</name>
    <name type="synonym">Protoachlya hypogyna</name>
    <dbReference type="NCBI Taxonomy" id="1202772"/>
    <lineage>
        <taxon>Eukaryota</taxon>
        <taxon>Sar</taxon>
        <taxon>Stramenopiles</taxon>
        <taxon>Oomycota</taxon>
        <taxon>Saprolegniomycetes</taxon>
        <taxon>Saprolegniales</taxon>
        <taxon>Achlyaceae</taxon>
        <taxon>Achlya</taxon>
    </lineage>
</organism>
<evidence type="ECO:0000259" key="7">
    <source>
        <dbReference type="PROSITE" id="PS50115"/>
    </source>
</evidence>
<dbReference type="InterPro" id="IPR027267">
    <property type="entry name" value="AH/BAR_dom_sf"/>
</dbReference>
<dbReference type="InterPro" id="IPR001164">
    <property type="entry name" value="ArfGAP_dom"/>
</dbReference>
<dbReference type="EMBL" id="JNBR01001790">
    <property type="protein sequence ID" value="OQR85165.1"/>
    <property type="molecule type" value="Genomic_DNA"/>
</dbReference>